<evidence type="ECO:0000313" key="4">
    <source>
        <dbReference type="EMBL" id="MBB6430230.1"/>
    </source>
</evidence>
<dbReference type="GO" id="GO:0017148">
    <property type="term" value="P:negative regulation of translation"/>
    <property type="evidence" value="ECO:0007669"/>
    <property type="project" value="UniProtKB-UniRule"/>
</dbReference>
<dbReference type="HAMAP" id="MF_01477">
    <property type="entry name" value="Iojap_RsfS"/>
    <property type="match status" value="1"/>
</dbReference>
<dbReference type="PANTHER" id="PTHR21043">
    <property type="entry name" value="IOJAP SUPERFAMILY ORTHOLOG"/>
    <property type="match status" value="1"/>
</dbReference>
<dbReference type="Gene3D" id="3.30.460.10">
    <property type="entry name" value="Beta Polymerase, domain 2"/>
    <property type="match status" value="1"/>
</dbReference>
<comment type="similarity">
    <text evidence="1 2">Belongs to the Iojap/RsfS family.</text>
</comment>
<keyword evidence="2" id="KW-0963">Cytoplasm</keyword>
<comment type="subunit">
    <text evidence="2">Interacts with ribosomal protein uL14 (rplN).</text>
</comment>
<keyword evidence="2" id="KW-0678">Repressor</keyword>
<feature type="region of interest" description="Disordered" evidence="3">
    <location>
        <begin position="1"/>
        <end position="24"/>
    </location>
</feature>
<dbReference type="NCBIfam" id="TIGR00090">
    <property type="entry name" value="rsfS_iojap_ybeB"/>
    <property type="match status" value="1"/>
</dbReference>
<evidence type="ECO:0000256" key="1">
    <source>
        <dbReference type="ARBA" id="ARBA00010574"/>
    </source>
</evidence>
<dbReference type="SUPFAM" id="SSF81301">
    <property type="entry name" value="Nucleotidyltransferase"/>
    <property type="match status" value="1"/>
</dbReference>
<dbReference type="PANTHER" id="PTHR21043:SF0">
    <property type="entry name" value="MITOCHONDRIAL ASSEMBLY OF RIBOSOMAL LARGE SUBUNIT PROTEIN 1"/>
    <property type="match status" value="1"/>
</dbReference>
<comment type="subcellular location">
    <subcellularLocation>
        <location evidence="2">Cytoplasm</location>
    </subcellularLocation>
</comment>
<proteinExistence type="inferred from homology"/>
<keyword evidence="2" id="KW-0810">Translation regulation</keyword>
<comment type="caution">
    <text evidence="4">The sequence shown here is derived from an EMBL/GenBank/DDBJ whole genome shotgun (WGS) entry which is preliminary data.</text>
</comment>
<reference evidence="4 5" key="1">
    <citation type="submission" date="2020-08" db="EMBL/GenBank/DDBJ databases">
        <title>Genomic Encyclopedia of Type Strains, Phase IV (KMG-IV): sequencing the most valuable type-strain genomes for metagenomic binning, comparative biology and taxonomic classification.</title>
        <authorList>
            <person name="Goeker M."/>
        </authorList>
    </citation>
    <scope>NUCLEOTIDE SEQUENCE [LARGE SCALE GENOMIC DNA]</scope>
    <source>
        <strain evidence="4 5">DSM 103725</strain>
    </source>
</reference>
<dbReference type="GO" id="GO:0042256">
    <property type="term" value="P:cytosolic ribosome assembly"/>
    <property type="evidence" value="ECO:0007669"/>
    <property type="project" value="UniProtKB-UniRule"/>
</dbReference>
<name>A0A7X0LKA7_9BACT</name>
<evidence type="ECO:0000313" key="5">
    <source>
        <dbReference type="Proteomes" id="UP000541810"/>
    </source>
</evidence>
<accession>A0A7X0LKA7</accession>
<dbReference type="RefSeq" id="WP_184677762.1">
    <property type="nucleotide sequence ID" value="NZ_JACHGY010000001.1"/>
</dbReference>
<dbReference type="GO" id="GO:0043023">
    <property type="term" value="F:ribosomal large subunit binding"/>
    <property type="evidence" value="ECO:0007669"/>
    <property type="project" value="TreeGrafter"/>
</dbReference>
<dbReference type="Pfam" id="PF02410">
    <property type="entry name" value="RsfS"/>
    <property type="match status" value="1"/>
</dbReference>
<protein>
    <recommendedName>
        <fullName evidence="2">Ribosomal silencing factor RsfS</fullName>
    </recommendedName>
</protein>
<organism evidence="4 5">
    <name type="scientific">Algisphaera agarilytica</name>
    <dbReference type="NCBI Taxonomy" id="1385975"/>
    <lineage>
        <taxon>Bacteria</taxon>
        <taxon>Pseudomonadati</taxon>
        <taxon>Planctomycetota</taxon>
        <taxon>Phycisphaerae</taxon>
        <taxon>Phycisphaerales</taxon>
        <taxon>Phycisphaeraceae</taxon>
        <taxon>Algisphaera</taxon>
    </lineage>
</organism>
<feature type="compositionally biased region" description="Polar residues" evidence="3">
    <location>
        <begin position="1"/>
        <end position="19"/>
    </location>
</feature>
<dbReference type="AlphaFoldDB" id="A0A7X0LKA7"/>
<dbReference type="GO" id="GO:0005737">
    <property type="term" value="C:cytoplasm"/>
    <property type="evidence" value="ECO:0007669"/>
    <property type="project" value="UniProtKB-SubCell"/>
</dbReference>
<gene>
    <name evidence="2" type="primary">rsfS</name>
    <name evidence="4" type="ORF">HNQ40_002036</name>
</gene>
<dbReference type="GO" id="GO:0090071">
    <property type="term" value="P:negative regulation of ribosome biogenesis"/>
    <property type="evidence" value="ECO:0007669"/>
    <property type="project" value="UniProtKB-UniRule"/>
</dbReference>
<dbReference type="Proteomes" id="UP000541810">
    <property type="component" value="Unassembled WGS sequence"/>
</dbReference>
<dbReference type="EMBL" id="JACHGY010000001">
    <property type="protein sequence ID" value="MBB6430230.1"/>
    <property type="molecule type" value="Genomic_DNA"/>
</dbReference>
<sequence>MTTTPDEFTTRSTPGSTPASAKGPDAARLVAVEAARLVSDLRCEDIVVFDVTGMSQVTNFIVIASGTSDRQIKSVGSEVADLGAQHGFDRYGSDRDAASTWCVVDLVEVMVHLFEPATRGHYDLEMMWGDAPQVKWRRA</sequence>
<dbReference type="InterPro" id="IPR043519">
    <property type="entry name" value="NT_sf"/>
</dbReference>
<evidence type="ECO:0000256" key="3">
    <source>
        <dbReference type="SAM" id="MobiDB-lite"/>
    </source>
</evidence>
<keyword evidence="5" id="KW-1185">Reference proteome</keyword>
<dbReference type="InterPro" id="IPR004394">
    <property type="entry name" value="Iojap/RsfS/C7orf30"/>
</dbReference>
<comment type="function">
    <text evidence="2">Functions as a ribosomal silencing factor. Interacts with ribosomal protein uL14 (rplN), blocking formation of intersubunit bridge B8. Prevents association of the 30S and 50S ribosomal subunits and the formation of functional ribosomes, thus repressing translation.</text>
</comment>
<evidence type="ECO:0000256" key="2">
    <source>
        <dbReference type="HAMAP-Rule" id="MF_01477"/>
    </source>
</evidence>